<keyword evidence="11" id="KW-1185">Reference proteome</keyword>
<protein>
    <submittedName>
        <fullName evidence="10">Aminopeptidase</fullName>
    </submittedName>
</protein>
<dbReference type="InterPro" id="IPR035097">
    <property type="entry name" value="M29_N-terminal"/>
</dbReference>
<name>A0ABY6Z3X0_9BACL</name>
<dbReference type="GO" id="GO:0004177">
    <property type="term" value="F:aminopeptidase activity"/>
    <property type="evidence" value="ECO:0007669"/>
    <property type="project" value="UniProtKB-KW"/>
</dbReference>
<dbReference type="InterPro" id="IPR000787">
    <property type="entry name" value="Peptidase_M29"/>
</dbReference>
<comment type="cofactor">
    <cofactor evidence="2">
        <name>Mg(2+)</name>
        <dbReference type="ChEBI" id="CHEBI:18420"/>
    </cofactor>
</comment>
<gene>
    <name evidence="10" type="ORF">NZD86_01315</name>
</gene>
<evidence type="ECO:0000313" key="11">
    <source>
        <dbReference type="Proteomes" id="UP001164803"/>
    </source>
</evidence>
<evidence type="ECO:0000256" key="9">
    <source>
        <dbReference type="ARBA" id="ARBA00023049"/>
    </source>
</evidence>
<keyword evidence="8" id="KW-0378">Hydrolase</keyword>
<sequence length="412" mass="45481">MTSLELEQSLQKYARLIVRFGVAVSKGQTVHITAPIERVDIVRLVAAEAYDAGAKAVEIVWQDDDLTRIRYEHAQPQAFESFPEWKKQKFDDLVAEGAAFITIYAPNPGLLEGIDGDKVAADNKLTSTALQDYRMAMQKGLVRRTMVSAPTAAWAKAVFPDKSVDDAIDALWQQIFQATRIDTADPLAAWTDHVGRIQDRLALLNDAQFKELRYRAPGTELTVELPQNHVWIGGGLNDPAGVFHMPNMPTEEVFTAPKRDGVHGTVRSTKPLNYNGSVIDNFSITFEHGRIVHFDAETGRDALARLIDTDEGSDYLGEVALVPDNSPISNSGITFKNTLFDENASCHLAIGMAYPFCIEGGVQMSPAELTQRGLNVSLVHEDFMVGSRELDIDGVRPSGEVVPLFRQGNWVE</sequence>
<evidence type="ECO:0000256" key="7">
    <source>
        <dbReference type="ARBA" id="ARBA00022723"/>
    </source>
</evidence>
<dbReference type="InterPro" id="IPR052170">
    <property type="entry name" value="M29_Exopeptidase"/>
</dbReference>
<dbReference type="SUPFAM" id="SSF144052">
    <property type="entry name" value="Thermophilic metalloprotease-like"/>
    <property type="match status" value="1"/>
</dbReference>
<reference evidence="10" key="1">
    <citation type="submission" date="2022-08" db="EMBL/GenBank/DDBJ databases">
        <title>Alicyclobacillus dauci DSM2870, complete genome.</title>
        <authorList>
            <person name="Wang Q."/>
            <person name="Cai R."/>
            <person name="Wang Z."/>
        </authorList>
    </citation>
    <scope>NUCLEOTIDE SEQUENCE</scope>
    <source>
        <strain evidence="10">DSM 28700</strain>
    </source>
</reference>
<evidence type="ECO:0000256" key="3">
    <source>
        <dbReference type="ARBA" id="ARBA00001947"/>
    </source>
</evidence>
<dbReference type="Gene3D" id="3.40.1830.10">
    <property type="entry name" value="Thermophilic metalloprotease (M29)"/>
    <property type="match status" value="1"/>
</dbReference>
<dbReference type="PRINTS" id="PR00919">
    <property type="entry name" value="THERMOPTASE"/>
</dbReference>
<dbReference type="Pfam" id="PF02073">
    <property type="entry name" value="Peptidase_M29"/>
    <property type="match status" value="1"/>
</dbReference>
<dbReference type="RefSeq" id="WP_268044673.1">
    <property type="nucleotide sequence ID" value="NZ_CP104064.1"/>
</dbReference>
<keyword evidence="5 10" id="KW-0031">Aminopeptidase</keyword>
<comment type="cofactor">
    <cofactor evidence="3">
        <name>Zn(2+)</name>
        <dbReference type="ChEBI" id="CHEBI:29105"/>
    </cofactor>
</comment>
<accession>A0ABY6Z3X0</accession>
<proteinExistence type="inferred from homology"/>
<evidence type="ECO:0000313" key="10">
    <source>
        <dbReference type="EMBL" id="WAH37218.1"/>
    </source>
</evidence>
<comment type="similarity">
    <text evidence="4">Belongs to the peptidase M29 family.</text>
</comment>
<organism evidence="10 11">
    <name type="scientific">Alicyclobacillus dauci</name>
    <dbReference type="NCBI Taxonomy" id="1475485"/>
    <lineage>
        <taxon>Bacteria</taxon>
        <taxon>Bacillati</taxon>
        <taxon>Bacillota</taxon>
        <taxon>Bacilli</taxon>
        <taxon>Bacillales</taxon>
        <taxon>Alicyclobacillaceae</taxon>
        <taxon>Alicyclobacillus</taxon>
    </lineage>
</organism>
<keyword evidence="6" id="KW-0645">Protease</keyword>
<evidence type="ECO:0000256" key="5">
    <source>
        <dbReference type="ARBA" id="ARBA00022438"/>
    </source>
</evidence>
<keyword evidence="9" id="KW-0482">Metalloprotease</keyword>
<dbReference type="Proteomes" id="UP001164803">
    <property type="component" value="Chromosome"/>
</dbReference>
<evidence type="ECO:0000256" key="6">
    <source>
        <dbReference type="ARBA" id="ARBA00022670"/>
    </source>
</evidence>
<dbReference type="EMBL" id="CP104064">
    <property type="protein sequence ID" value="WAH37218.1"/>
    <property type="molecule type" value="Genomic_DNA"/>
</dbReference>
<keyword evidence="7" id="KW-0479">Metal-binding</keyword>
<evidence type="ECO:0000256" key="4">
    <source>
        <dbReference type="ARBA" id="ARBA00008236"/>
    </source>
</evidence>
<evidence type="ECO:0000256" key="2">
    <source>
        <dbReference type="ARBA" id="ARBA00001946"/>
    </source>
</evidence>
<comment type="cofactor">
    <cofactor evidence="1">
        <name>Co(2+)</name>
        <dbReference type="ChEBI" id="CHEBI:48828"/>
    </cofactor>
</comment>
<evidence type="ECO:0000256" key="1">
    <source>
        <dbReference type="ARBA" id="ARBA00001941"/>
    </source>
</evidence>
<dbReference type="PANTHER" id="PTHR34448">
    <property type="entry name" value="AMINOPEPTIDASE"/>
    <property type="match status" value="1"/>
</dbReference>
<evidence type="ECO:0000256" key="8">
    <source>
        <dbReference type="ARBA" id="ARBA00022801"/>
    </source>
</evidence>
<dbReference type="PANTHER" id="PTHR34448:SF3">
    <property type="entry name" value="AMINOPEPTIDASE AMPS"/>
    <property type="match status" value="1"/>
</dbReference>